<proteinExistence type="predicted"/>
<keyword evidence="2" id="KW-1133">Transmembrane helix</keyword>
<accession>A0A1Q5SV07</accession>
<feature type="coiled-coil region" evidence="1">
    <location>
        <begin position="43"/>
        <end position="70"/>
    </location>
</feature>
<feature type="transmembrane region" description="Helical" evidence="2">
    <location>
        <begin position="20"/>
        <end position="44"/>
    </location>
</feature>
<comment type="caution">
    <text evidence="3">The sequence shown here is derived from an EMBL/GenBank/DDBJ whole genome shotgun (WGS) entry which is preliminary data.</text>
</comment>
<evidence type="ECO:0000313" key="4">
    <source>
        <dbReference type="Proteomes" id="UP000186030"/>
    </source>
</evidence>
<evidence type="ECO:0000256" key="1">
    <source>
        <dbReference type="SAM" id="Coils"/>
    </source>
</evidence>
<sequence length="163" mass="17754">MGTKGMKRSNGQGGNRVEWLLYGSVALIALAFLLLVVYIARTLIVLQETLRRLTAAIDHADEQVQTVAKEVRELLHTANGIASDVQKKAETLNGAIEAVGEIGGTIRSLNRALRQAAAGLSARAGLGQGKWVKALRWTNVLLDLREKWRKKQSLKEGVSNGEK</sequence>
<keyword evidence="2" id="KW-0472">Membrane</keyword>
<organism evidence="3 4">
    <name type="scientific">Geobacillus proteiniphilus</name>
    <dbReference type="NCBI Taxonomy" id="860353"/>
    <lineage>
        <taxon>Bacteria</taxon>
        <taxon>Bacillati</taxon>
        <taxon>Bacillota</taxon>
        <taxon>Bacilli</taxon>
        <taxon>Bacillales</taxon>
        <taxon>Anoxybacillaceae</taxon>
        <taxon>Geobacillus</taxon>
    </lineage>
</organism>
<name>A0A1Q5SV07_9BACL</name>
<keyword evidence="2" id="KW-0812">Transmembrane</keyword>
<reference evidence="3 4" key="1">
    <citation type="submission" date="2016-11" db="EMBL/GenBank/DDBJ databases">
        <authorList>
            <person name="Kadnikov V."/>
            <person name="Nazina T."/>
        </authorList>
    </citation>
    <scope>NUCLEOTIDE SEQUENCE [LARGE SCALE GENOMIC DNA]</scope>
    <source>
        <strain evidence="3 4">1017</strain>
    </source>
</reference>
<dbReference type="PANTHER" id="PTHR40070">
    <property type="entry name" value="UPF0478 PROTEIN YTXG"/>
    <property type="match status" value="1"/>
</dbReference>
<protein>
    <submittedName>
        <fullName evidence="3">Pyridoxamine 5'-phosphate oxidase</fullName>
    </submittedName>
</protein>
<dbReference type="Proteomes" id="UP000186030">
    <property type="component" value="Unassembled WGS sequence"/>
</dbReference>
<dbReference type="PANTHER" id="PTHR40070:SF1">
    <property type="entry name" value="UPF0478 PROTEIN YTXG"/>
    <property type="match status" value="1"/>
</dbReference>
<dbReference type="EMBL" id="MQMG01000035">
    <property type="protein sequence ID" value="OKO91851.1"/>
    <property type="molecule type" value="Genomic_DNA"/>
</dbReference>
<keyword evidence="1" id="KW-0175">Coiled coil</keyword>
<evidence type="ECO:0000313" key="3">
    <source>
        <dbReference type="EMBL" id="OKO91851.1"/>
    </source>
</evidence>
<reference evidence="4" key="2">
    <citation type="submission" date="2017-01" db="EMBL/GenBank/DDBJ databases">
        <title>Genome sequencing and annotation of Geobacillus sp. 1017, a Hydrocarbon-Oxidizing Thermophilic Bacterium Isolated from a Heavy Oil Reservoir (China).</title>
        <authorList>
            <person name="Kadnikov V.V."/>
            <person name="Mardanov A.V."/>
            <person name="Poltaraus A.B."/>
            <person name="Sokolova D.S."/>
            <person name="Semenova E.M."/>
            <person name="Ravin N.V."/>
            <person name="Tourova T.P."/>
            <person name="Nazina T.N."/>
        </authorList>
    </citation>
    <scope>NUCLEOTIDE SEQUENCE [LARGE SCALE GENOMIC DNA]</scope>
    <source>
        <strain evidence="4">1017</strain>
    </source>
</reference>
<evidence type="ECO:0000256" key="2">
    <source>
        <dbReference type="SAM" id="Phobius"/>
    </source>
</evidence>
<dbReference type="AlphaFoldDB" id="A0A1Q5SV07"/>
<dbReference type="InterPro" id="IPR009293">
    <property type="entry name" value="UPF0478"/>
</dbReference>
<dbReference type="Pfam" id="PF06103">
    <property type="entry name" value="DUF948"/>
    <property type="match status" value="1"/>
</dbReference>
<gene>
    <name evidence="3" type="ORF">BRO54_2596</name>
</gene>